<dbReference type="Pfam" id="PF00512">
    <property type="entry name" value="HisKA"/>
    <property type="match status" value="1"/>
</dbReference>
<dbReference type="SMART" id="SM00387">
    <property type="entry name" value="HATPase_c"/>
    <property type="match status" value="1"/>
</dbReference>
<dbReference type="InterPro" id="IPR000014">
    <property type="entry name" value="PAS"/>
</dbReference>
<dbReference type="GO" id="GO:0005524">
    <property type="term" value="F:ATP binding"/>
    <property type="evidence" value="ECO:0007669"/>
    <property type="project" value="UniProtKB-KW"/>
</dbReference>
<dbReference type="CDD" id="cd00082">
    <property type="entry name" value="HisKA"/>
    <property type="match status" value="1"/>
</dbReference>
<dbReference type="InterPro" id="IPR036890">
    <property type="entry name" value="HATPase_C_sf"/>
</dbReference>
<name>A0A445MX70_9BACT</name>
<gene>
    <name evidence="13" type="ORF">PITCH_A2030224</name>
</gene>
<sequence>MGEDLIYNELRQRIKTLEKEVSELNHSKKLLQESETTYRMLLDNSSVPITYFNLAGNTLFLNRVCAANLGGVPHDFIGRSIYEILPVSAEIIRKRISKVVETGTGSEYEDFVKLASGDYWFISDFLPVRNENGDIFAIQVVSRDITESKKIEKQATIFQKFVEASEQGLGMADLNGDLTYANPTLCSWFGEATPADAIGKNVINYYTKEDRQKLENECIPTVIREGHWVGELDIVSIQGKVTQTIHSVFLIRDKAGKPICLANVLTDITGHKRLEKVLMHREKLKTLGVIAAEVAHEIRNPLVSIGGFAQRLKQKFPDSQECDIILKESQRLEKILSRIKNYLEPIDFHSQECSVNTIITECLNLLSPETEQRQVQCILELTPNLPAAYADPEIMVQIVINLILSAFETMDKGGTLDIKTFAVDKEICIEFRNQAPDLIVKNPEVLFMPFAEGGRSIGLPLCYRWIKDMGGLLSFTQGENFIVFKVALPEAPSVELKGQAS</sequence>
<dbReference type="PANTHER" id="PTHR43065:SF10">
    <property type="entry name" value="PEROXIDE STRESS-ACTIVATED HISTIDINE KINASE MAK3"/>
    <property type="match status" value="1"/>
</dbReference>
<evidence type="ECO:0000256" key="3">
    <source>
        <dbReference type="ARBA" id="ARBA00022553"/>
    </source>
</evidence>
<evidence type="ECO:0000256" key="9">
    <source>
        <dbReference type="SAM" id="Coils"/>
    </source>
</evidence>
<dbReference type="InterPro" id="IPR005467">
    <property type="entry name" value="His_kinase_dom"/>
</dbReference>
<dbReference type="GO" id="GO:0000155">
    <property type="term" value="F:phosphorelay sensor kinase activity"/>
    <property type="evidence" value="ECO:0007669"/>
    <property type="project" value="InterPro"/>
</dbReference>
<dbReference type="EC" id="2.7.13.3" evidence="2"/>
<evidence type="ECO:0000256" key="1">
    <source>
        <dbReference type="ARBA" id="ARBA00000085"/>
    </source>
</evidence>
<dbReference type="InterPro" id="IPR000700">
    <property type="entry name" value="PAS-assoc_C"/>
</dbReference>
<keyword evidence="6" id="KW-0418">Kinase</keyword>
<dbReference type="InterPro" id="IPR003661">
    <property type="entry name" value="HisK_dim/P_dom"/>
</dbReference>
<evidence type="ECO:0000256" key="7">
    <source>
        <dbReference type="ARBA" id="ARBA00022840"/>
    </source>
</evidence>
<evidence type="ECO:0000259" key="10">
    <source>
        <dbReference type="PROSITE" id="PS50109"/>
    </source>
</evidence>
<evidence type="ECO:0000259" key="12">
    <source>
        <dbReference type="PROSITE" id="PS50113"/>
    </source>
</evidence>
<feature type="domain" description="Histidine kinase" evidence="10">
    <location>
        <begin position="293"/>
        <end position="492"/>
    </location>
</feature>
<dbReference type="Gene3D" id="3.30.565.10">
    <property type="entry name" value="Histidine kinase-like ATPase, C-terminal domain"/>
    <property type="match status" value="1"/>
</dbReference>
<proteinExistence type="predicted"/>
<feature type="domain" description="PAC" evidence="12">
    <location>
        <begin position="104"/>
        <end position="157"/>
    </location>
</feature>
<protein>
    <recommendedName>
        <fullName evidence="2">histidine kinase</fullName>
        <ecNumber evidence="2">2.7.13.3</ecNumber>
    </recommendedName>
</protein>
<organism evidence="13">
    <name type="scientific">uncultured Desulfobacterium sp</name>
    <dbReference type="NCBI Taxonomy" id="201089"/>
    <lineage>
        <taxon>Bacteria</taxon>
        <taxon>Pseudomonadati</taxon>
        <taxon>Thermodesulfobacteriota</taxon>
        <taxon>Desulfobacteria</taxon>
        <taxon>Desulfobacterales</taxon>
        <taxon>Desulfobacteriaceae</taxon>
        <taxon>Desulfobacterium</taxon>
        <taxon>environmental samples</taxon>
    </lineage>
</organism>
<evidence type="ECO:0000256" key="8">
    <source>
        <dbReference type="ARBA" id="ARBA00023012"/>
    </source>
</evidence>
<feature type="domain" description="PAS" evidence="11">
    <location>
        <begin position="34"/>
        <end position="103"/>
    </location>
</feature>
<dbReference type="Pfam" id="PF02518">
    <property type="entry name" value="HATPase_c"/>
    <property type="match status" value="1"/>
</dbReference>
<dbReference type="SUPFAM" id="SSF55785">
    <property type="entry name" value="PYP-like sensor domain (PAS domain)"/>
    <property type="match status" value="2"/>
</dbReference>
<dbReference type="InterPro" id="IPR035965">
    <property type="entry name" value="PAS-like_dom_sf"/>
</dbReference>
<accession>A0A445MX70</accession>
<dbReference type="AlphaFoldDB" id="A0A445MX70"/>
<reference evidence="13" key="1">
    <citation type="submission" date="2018-01" db="EMBL/GenBank/DDBJ databases">
        <authorList>
            <person name="Regsiter A."/>
            <person name="William W."/>
        </authorList>
    </citation>
    <scope>NUCLEOTIDE SEQUENCE</scope>
    <source>
        <strain evidence="13">TRIP AH-1</strain>
    </source>
</reference>
<comment type="catalytic activity">
    <reaction evidence="1">
        <text>ATP + protein L-histidine = ADP + protein N-phospho-L-histidine.</text>
        <dbReference type="EC" id="2.7.13.3"/>
    </reaction>
</comment>
<dbReference type="PANTHER" id="PTHR43065">
    <property type="entry name" value="SENSOR HISTIDINE KINASE"/>
    <property type="match status" value="1"/>
</dbReference>
<keyword evidence="8" id="KW-0902">Two-component regulatory system</keyword>
<keyword evidence="5" id="KW-0547">Nucleotide-binding</keyword>
<keyword evidence="9" id="KW-0175">Coiled coil</keyword>
<dbReference type="PROSITE" id="PS50113">
    <property type="entry name" value="PAC"/>
    <property type="match status" value="1"/>
</dbReference>
<dbReference type="Gene3D" id="1.10.287.130">
    <property type="match status" value="1"/>
</dbReference>
<evidence type="ECO:0000256" key="6">
    <source>
        <dbReference type="ARBA" id="ARBA00022777"/>
    </source>
</evidence>
<feature type="coiled-coil region" evidence="9">
    <location>
        <begin position="7"/>
        <end position="34"/>
    </location>
</feature>
<dbReference type="EMBL" id="OJIN01000117">
    <property type="protein sequence ID" value="SPD74080.1"/>
    <property type="molecule type" value="Genomic_DNA"/>
</dbReference>
<dbReference type="CDD" id="cd00130">
    <property type="entry name" value="PAS"/>
    <property type="match status" value="2"/>
</dbReference>
<dbReference type="InterPro" id="IPR003594">
    <property type="entry name" value="HATPase_dom"/>
</dbReference>
<dbReference type="SUPFAM" id="SSF55874">
    <property type="entry name" value="ATPase domain of HSP90 chaperone/DNA topoisomerase II/histidine kinase"/>
    <property type="match status" value="1"/>
</dbReference>
<dbReference type="SMART" id="SM00388">
    <property type="entry name" value="HisKA"/>
    <property type="match status" value="1"/>
</dbReference>
<dbReference type="Pfam" id="PF13426">
    <property type="entry name" value="PAS_9"/>
    <property type="match status" value="1"/>
</dbReference>
<dbReference type="InterPro" id="IPR036097">
    <property type="entry name" value="HisK_dim/P_sf"/>
</dbReference>
<keyword evidence="3" id="KW-0597">Phosphoprotein</keyword>
<evidence type="ECO:0000256" key="4">
    <source>
        <dbReference type="ARBA" id="ARBA00022679"/>
    </source>
</evidence>
<dbReference type="InterPro" id="IPR013656">
    <property type="entry name" value="PAS_4"/>
</dbReference>
<dbReference type="Pfam" id="PF08448">
    <property type="entry name" value="PAS_4"/>
    <property type="match status" value="1"/>
</dbReference>
<keyword evidence="7" id="KW-0067">ATP-binding</keyword>
<dbReference type="SUPFAM" id="SSF47384">
    <property type="entry name" value="Homodimeric domain of signal transducing histidine kinase"/>
    <property type="match status" value="1"/>
</dbReference>
<evidence type="ECO:0000313" key="13">
    <source>
        <dbReference type="EMBL" id="SPD74080.1"/>
    </source>
</evidence>
<evidence type="ECO:0000256" key="5">
    <source>
        <dbReference type="ARBA" id="ARBA00022741"/>
    </source>
</evidence>
<dbReference type="PROSITE" id="PS50109">
    <property type="entry name" value="HIS_KIN"/>
    <property type="match status" value="1"/>
</dbReference>
<dbReference type="SMART" id="SM00091">
    <property type="entry name" value="PAS"/>
    <property type="match status" value="2"/>
</dbReference>
<keyword evidence="4" id="KW-0808">Transferase</keyword>
<dbReference type="PROSITE" id="PS50112">
    <property type="entry name" value="PAS"/>
    <property type="match status" value="1"/>
</dbReference>
<evidence type="ECO:0000259" key="11">
    <source>
        <dbReference type="PROSITE" id="PS50112"/>
    </source>
</evidence>
<evidence type="ECO:0000256" key="2">
    <source>
        <dbReference type="ARBA" id="ARBA00012438"/>
    </source>
</evidence>
<dbReference type="NCBIfam" id="TIGR00229">
    <property type="entry name" value="sensory_box"/>
    <property type="match status" value="2"/>
</dbReference>
<dbReference type="Gene3D" id="3.30.450.20">
    <property type="entry name" value="PAS domain"/>
    <property type="match status" value="2"/>
</dbReference>